<organism evidence="1 2">
    <name type="scientific">Persea americana</name>
    <name type="common">Avocado</name>
    <dbReference type="NCBI Taxonomy" id="3435"/>
    <lineage>
        <taxon>Eukaryota</taxon>
        <taxon>Viridiplantae</taxon>
        <taxon>Streptophyta</taxon>
        <taxon>Embryophyta</taxon>
        <taxon>Tracheophyta</taxon>
        <taxon>Spermatophyta</taxon>
        <taxon>Magnoliopsida</taxon>
        <taxon>Magnoliidae</taxon>
        <taxon>Laurales</taxon>
        <taxon>Lauraceae</taxon>
        <taxon>Persea</taxon>
    </lineage>
</organism>
<evidence type="ECO:0000313" key="1">
    <source>
        <dbReference type="EMBL" id="KAJ8624067.1"/>
    </source>
</evidence>
<name>A0ACC2KSN2_PERAE</name>
<dbReference type="Proteomes" id="UP001234297">
    <property type="component" value="Chromosome 11"/>
</dbReference>
<evidence type="ECO:0000313" key="2">
    <source>
        <dbReference type="Proteomes" id="UP001234297"/>
    </source>
</evidence>
<gene>
    <name evidence="1" type="ORF">MRB53_032597</name>
</gene>
<sequence length="176" mass="20255">MGKKHPFPFFRKSSRLRSPKISVSQGEEAPFLPQEFPCISLDFLDEEEIRSSRFDLISKLDHPGRGASFYVSTVRKEATRPSSVVRYFPPPKQKHQIKSNLGSERSIDRYFPPTGRGEENNSPSSKRVYKSFQWRSRKSQSPKGKKLPKSSQGRSPNLNLTTEISSLFLYFERVPD</sequence>
<protein>
    <submittedName>
        <fullName evidence="1">Uncharacterized protein</fullName>
    </submittedName>
</protein>
<comment type="caution">
    <text evidence="1">The sequence shown here is derived from an EMBL/GenBank/DDBJ whole genome shotgun (WGS) entry which is preliminary data.</text>
</comment>
<reference evidence="1 2" key="1">
    <citation type="journal article" date="2022" name="Hortic Res">
        <title>A haplotype resolved chromosomal level avocado genome allows analysis of novel avocado genes.</title>
        <authorList>
            <person name="Nath O."/>
            <person name="Fletcher S.J."/>
            <person name="Hayward A."/>
            <person name="Shaw L.M."/>
            <person name="Masouleh A.K."/>
            <person name="Furtado A."/>
            <person name="Henry R.J."/>
            <person name="Mitter N."/>
        </authorList>
    </citation>
    <scope>NUCLEOTIDE SEQUENCE [LARGE SCALE GENOMIC DNA]</scope>
    <source>
        <strain evidence="2">cv. Hass</strain>
    </source>
</reference>
<proteinExistence type="predicted"/>
<keyword evidence="2" id="KW-1185">Reference proteome</keyword>
<dbReference type="EMBL" id="CM056819">
    <property type="protein sequence ID" value="KAJ8624067.1"/>
    <property type="molecule type" value="Genomic_DNA"/>
</dbReference>
<accession>A0ACC2KSN2</accession>